<dbReference type="EMBL" id="CP009813">
    <property type="protein sequence ID" value="ATZ53864.1"/>
    <property type="molecule type" value="Genomic_DNA"/>
</dbReference>
<dbReference type="Proteomes" id="UP000001798">
    <property type="component" value="Chromosome 9"/>
</dbReference>
<evidence type="ECO:0000313" key="2">
    <source>
        <dbReference type="EMBL" id="ATZ53864.1"/>
    </source>
</evidence>
<feature type="compositionally biased region" description="Low complexity" evidence="1">
    <location>
        <begin position="14"/>
        <end position="30"/>
    </location>
</feature>
<keyword evidence="3" id="KW-1185">Reference proteome</keyword>
<evidence type="ECO:0000313" key="3">
    <source>
        <dbReference type="Proteomes" id="UP000001798"/>
    </source>
</evidence>
<reference evidence="2 3" key="2">
    <citation type="journal article" date="2012" name="Eukaryot. Cell">
        <title>Genome update of Botrytis cinerea strains B05.10 and T4.</title>
        <authorList>
            <person name="Staats M."/>
            <person name="van Kan J.A."/>
        </authorList>
    </citation>
    <scope>NUCLEOTIDE SEQUENCE [LARGE SCALE GENOMIC DNA]</scope>
    <source>
        <strain evidence="2 3">B05.10</strain>
    </source>
</reference>
<reference evidence="2 3" key="1">
    <citation type="journal article" date="2011" name="PLoS Genet.">
        <title>Genomic analysis of the necrotrophic fungal pathogens Sclerotinia sclerotiorum and Botrytis cinerea.</title>
        <authorList>
            <person name="Amselem J."/>
            <person name="Cuomo C.A."/>
            <person name="van Kan J.A."/>
            <person name="Viaud M."/>
            <person name="Benito E.P."/>
            <person name="Couloux A."/>
            <person name="Coutinho P.M."/>
            <person name="de Vries R.P."/>
            <person name="Dyer P.S."/>
            <person name="Fillinger S."/>
            <person name="Fournier E."/>
            <person name="Gout L."/>
            <person name="Hahn M."/>
            <person name="Kohn L."/>
            <person name="Lapalu N."/>
            <person name="Plummer K.M."/>
            <person name="Pradier J.M."/>
            <person name="Quevillon E."/>
            <person name="Sharon A."/>
            <person name="Simon A."/>
            <person name="ten Have A."/>
            <person name="Tudzynski B."/>
            <person name="Tudzynski P."/>
            <person name="Wincker P."/>
            <person name="Andrew M."/>
            <person name="Anthouard V."/>
            <person name="Beever R.E."/>
            <person name="Beffa R."/>
            <person name="Benoit I."/>
            <person name="Bouzid O."/>
            <person name="Brault B."/>
            <person name="Chen Z."/>
            <person name="Choquer M."/>
            <person name="Collemare J."/>
            <person name="Cotton P."/>
            <person name="Danchin E.G."/>
            <person name="Da Silva C."/>
            <person name="Gautier A."/>
            <person name="Giraud C."/>
            <person name="Giraud T."/>
            <person name="Gonzalez C."/>
            <person name="Grossetete S."/>
            <person name="Guldener U."/>
            <person name="Henrissat B."/>
            <person name="Howlett B.J."/>
            <person name="Kodira C."/>
            <person name="Kretschmer M."/>
            <person name="Lappartient A."/>
            <person name="Leroch M."/>
            <person name="Levis C."/>
            <person name="Mauceli E."/>
            <person name="Neuveglise C."/>
            <person name="Oeser B."/>
            <person name="Pearson M."/>
            <person name="Poulain J."/>
            <person name="Poussereau N."/>
            <person name="Quesneville H."/>
            <person name="Rascle C."/>
            <person name="Schumacher J."/>
            <person name="Segurens B."/>
            <person name="Sexton A."/>
            <person name="Silva E."/>
            <person name="Sirven C."/>
            <person name="Soanes D.M."/>
            <person name="Talbot N.J."/>
            <person name="Templeton M."/>
            <person name="Yandava C."/>
            <person name="Yarden O."/>
            <person name="Zeng Q."/>
            <person name="Rollins J.A."/>
            <person name="Lebrun M.H."/>
            <person name="Dickman M."/>
        </authorList>
    </citation>
    <scope>NUCLEOTIDE SEQUENCE [LARGE SCALE GENOMIC DNA]</scope>
    <source>
        <strain evidence="2 3">B05.10</strain>
    </source>
</reference>
<gene>
    <name evidence="2" type="ORF">BCIN_09g06320</name>
</gene>
<dbReference type="RefSeq" id="XP_024551081.1">
    <property type="nucleotide sequence ID" value="XM_024695287.1"/>
</dbReference>
<dbReference type="AlphaFoldDB" id="A0A384JU12"/>
<reference evidence="2 3" key="3">
    <citation type="journal article" date="2017" name="Mol. Plant Pathol.">
        <title>A gapless genome sequence of the fungus Botrytis cinerea.</title>
        <authorList>
            <person name="Van Kan J.A."/>
            <person name="Stassen J.H."/>
            <person name="Mosbach A."/>
            <person name="Van Der Lee T.A."/>
            <person name="Faino L."/>
            <person name="Farmer A.D."/>
            <person name="Papasotiriou D.G."/>
            <person name="Zhou S."/>
            <person name="Seidl M.F."/>
            <person name="Cottam E."/>
            <person name="Edel D."/>
            <person name="Hahn M."/>
            <person name="Schwartz D.C."/>
            <person name="Dietrich R.A."/>
            <person name="Widdison S."/>
            <person name="Scalliet G."/>
        </authorList>
    </citation>
    <scope>NUCLEOTIDE SEQUENCE [LARGE SCALE GENOMIC DNA]</scope>
    <source>
        <strain evidence="2 3">B05.10</strain>
    </source>
</reference>
<feature type="compositionally biased region" description="Polar residues" evidence="1">
    <location>
        <begin position="52"/>
        <end position="64"/>
    </location>
</feature>
<dbReference type="KEGG" id="bfu:BCIN_09g06320"/>
<name>A0A384JU12_BOTFB</name>
<accession>A0A384JU12</accession>
<sequence>MCKKCGHTNCRLVSSSKASSSKRSSSGNRSDGSEKSDKSKSSEKSGTSGKSANSKSSVKTASSGLSQLTTLAQTISEDLRQASEALETLVNNWKIDNENLTKYTPDYDSSKWTKQMRQKHNDYHKYDDNRKKSMGDFKNHYKNHCKNDPTSDDFKTLRALAIKWADDALTVAEARLQFSMENKAAYKDHKAMKGHLDQIENMINSAKNALSRQKQTKATILKMTA</sequence>
<dbReference type="OrthoDB" id="3558762at2759"/>
<evidence type="ECO:0000256" key="1">
    <source>
        <dbReference type="SAM" id="MobiDB-lite"/>
    </source>
</evidence>
<feature type="region of interest" description="Disordered" evidence="1">
    <location>
        <begin position="1"/>
        <end position="64"/>
    </location>
</feature>
<feature type="compositionally biased region" description="Basic and acidic residues" evidence="1">
    <location>
        <begin position="31"/>
        <end position="43"/>
    </location>
</feature>
<organism evidence="2 3">
    <name type="scientific">Botryotinia fuckeliana (strain B05.10)</name>
    <name type="common">Noble rot fungus</name>
    <name type="synonym">Botrytis cinerea</name>
    <dbReference type="NCBI Taxonomy" id="332648"/>
    <lineage>
        <taxon>Eukaryota</taxon>
        <taxon>Fungi</taxon>
        <taxon>Dikarya</taxon>
        <taxon>Ascomycota</taxon>
        <taxon>Pezizomycotina</taxon>
        <taxon>Leotiomycetes</taxon>
        <taxon>Helotiales</taxon>
        <taxon>Sclerotiniaceae</taxon>
        <taxon>Botrytis</taxon>
    </lineage>
</organism>
<dbReference type="GeneID" id="5426839"/>
<dbReference type="VEuPathDB" id="FungiDB:Bcin09g06320"/>
<proteinExistence type="predicted"/>
<protein>
    <submittedName>
        <fullName evidence="2">Uncharacterized protein</fullName>
    </submittedName>
</protein>